<dbReference type="AlphaFoldDB" id="A0A8C4DJF8"/>
<dbReference type="Proteomes" id="UP000694389">
    <property type="component" value="Unassembled WGS sequence"/>
</dbReference>
<organism evidence="1 2">
    <name type="scientific">Dicentrarchus labrax</name>
    <name type="common">European seabass</name>
    <name type="synonym">Morone labrax</name>
    <dbReference type="NCBI Taxonomy" id="13489"/>
    <lineage>
        <taxon>Eukaryota</taxon>
        <taxon>Metazoa</taxon>
        <taxon>Chordata</taxon>
        <taxon>Craniata</taxon>
        <taxon>Vertebrata</taxon>
        <taxon>Euteleostomi</taxon>
        <taxon>Actinopterygii</taxon>
        <taxon>Neopterygii</taxon>
        <taxon>Teleostei</taxon>
        <taxon>Neoteleostei</taxon>
        <taxon>Acanthomorphata</taxon>
        <taxon>Eupercaria</taxon>
        <taxon>Moronidae</taxon>
        <taxon>Dicentrarchus</taxon>
    </lineage>
</organism>
<sequence>MFMLSSLQQWCQVKLDHHCWGKVFCSPLFQMDTAFDQILIFPSLKVNRFKLLKYWKLFRNGITISINSYLNLSLKEKTVIENASSVLSHAVNELFDILLKMESNTAKLKAEAEARILQEMVEEEALHNEVQEKKRRYLLMEKERLVNEMLDLQIAALTPVAEAAKQFTKDYKTFATAVDTTRHELPEFMANAINGVFNFPSTFSELLELSSLVSRHTIHVQQSTEEEQLGTARTNELYCPKQ</sequence>
<proteinExistence type="predicted"/>
<accession>A0A8C4DJF8</accession>
<evidence type="ECO:0000313" key="1">
    <source>
        <dbReference type="Ensembl" id="ENSDLAP00005004967.1"/>
    </source>
</evidence>
<reference evidence="1" key="2">
    <citation type="submission" date="2025-09" db="UniProtKB">
        <authorList>
            <consortium name="Ensembl"/>
        </authorList>
    </citation>
    <scope>IDENTIFICATION</scope>
</reference>
<dbReference type="Ensembl" id="ENSDLAT00005005124.2">
    <property type="protein sequence ID" value="ENSDLAP00005004967.1"/>
    <property type="gene ID" value="ENSDLAG00005002193.2"/>
</dbReference>
<name>A0A8C4DJF8_DICLA</name>
<reference evidence="1" key="1">
    <citation type="submission" date="2025-08" db="UniProtKB">
        <authorList>
            <consortium name="Ensembl"/>
        </authorList>
    </citation>
    <scope>IDENTIFICATION</scope>
</reference>
<evidence type="ECO:0000313" key="2">
    <source>
        <dbReference type="Proteomes" id="UP000694389"/>
    </source>
</evidence>
<protein>
    <submittedName>
        <fullName evidence="1">Uncharacterized protein</fullName>
    </submittedName>
</protein>
<dbReference type="GeneTree" id="ENSGT00390000010974"/>
<keyword evidence="2" id="KW-1185">Reference proteome</keyword>